<organism evidence="1 2">
    <name type="scientific">Romanomermis culicivorax</name>
    <name type="common">Nematode worm</name>
    <dbReference type="NCBI Taxonomy" id="13658"/>
    <lineage>
        <taxon>Eukaryota</taxon>
        <taxon>Metazoa</taxon>
        <taxon>Ecdysozoa</taxon>
        <taxon>Nematoda</taxon>
        <taxon>Enoplea</taxon>
        <taxon>Dorylaimia</taxon>
        <taxon>Mermithida</taxon>
        <taxon>Mermithoidea</taxon>
        <taxon>Mermithidae</taxon>
        <taxon>Romanomermis</taxon>
    </lineage>
</organism>
<dbReference type="Proteomes" id="UP000887565">
    <property type="component" value="Unplaced"/>
</dbReference>
<evidence type="ECO:0000313" key="1">
    <source>
        <dbReference type="Proteomes" id="UP000887565"/>
    </source>
</evidence>
<proteinExistence type="predicted"/>
<accession>A0A915KDL0</accession>
<dbReference type="AlphaFoldDB" id="A0A915KDL0"/>
<sequence length="62" mass="7552">MQSIMSVAKRARFWLLSNLDFFNLDLKKFEKIKWPFSDSVSSTYYDHHLPRLEEDIGIFLYY</sequence>
<protein>
    <submittedName>
        <fullName evidence="2">Uncharacterized protein</fullName>
    </submittedName>
</protein>
<reference evidence="2" key="1">
    <citation type="submission" date="2022-11" db="UniProtKB">
        <authorList>
            <consortium name="WormBaseParasite"/>
        </authorList>
    </citation>
    <scope>IDENTIFICATION</scope>
</reference>
<name>A0A915KDL0_ROMCU</name>
<keyword evidence="1" id="KW-1185">Reference proteome</keyword>
<dbReference type="WBParaSite" id="nRc.2.0.1.t36151-RA">
    <property type="protein sequence ID" value="nRc.2.0.1.t36151-RA"/>
    <property type="gene ID" value="nRc.2.0.1.g36151"/>
</dbReference>
<evidence type="ECO:0000313" key="2">
    <source>
        <dbReference type="WBParaSite" id="nRc.2.0.1.t36151-RA"/>
    </source>
</evidence>